<evidence type="ECO:0000313" key="3">
    <source>
        <dbReference type="Proteomes" id="UP000436047"/>
    </source>
</evidence>
<protein>
    <recommendedName>
        <fullName evidence="4">LtrC-like protein</fullName>
    </recommendedName>
</protein>
<keyword evidence="3" id="KW-1185">Reference proteome</keyword>
<comment type="caution">
    <text evidence="2">The sequence shown here is derived from an EMBL/GenBank/DDBJ whole genome shotgun (WGS) entry which is preliminary data.</text>
</comment>
<evidence type="ECO:0000313" key="2">
    <source>
        <dbReference type="EMBL" id="MSS87927.1"/>
    </source>
</evidence>
<organism evidence="2 3">
    <name type="scientific">Eisenbergiella porci</name>
    <dbReference type="NCBI Taxonomy" id="2652274"/>
    <lineage>
        <taxon>Bacteria</taxon>
        <taxon>Bacillati</taxon>
        <taxon>Bacillota</taxon>
        <taxon>Clostridia</taxon>
        <taxon>Lachnospirales</taxon>
        <taxon>Lachnospiraceae</taxon>
        <taxon>Eisenbergiella</taxon>
    </lineage>
</organism>
<dbReference type="Proteomes" id="UP000436047">
    <property type="component" value="Unassembled WGS sequence"/>
</dbReference>
<evidence type="ECO:0008006" key="4">
    <source>
        <dbReference type="Google" id="ProtNLM"/>
    </source>
</evidence>
<name>A0A6N7WBS5_9FIRM</name>
<dbReference type="EMBL" id="VUMI01000007">
    <property type="protein sequence ID" value="MSS87927.1"/>
    <property type="molecule type" value="Genomic_DNA"/>
</dbReference>
<feature type="region of interest" description="Disordered" evidence="1">
    <location>
        <begin position="1"/>
        <end position="32"/>
    </location>
</feature>
<evidence type="ECO:0000256" key="1">
    <source>
        <dbReference type="SAM" id="MobiDB-lite"/>
    </source>
</evidence>
<reference evidence="2 3" key="1">
    <citation type="submission" date="2019-08" db="EMBL/GenBank/DDBJ databases">
        <title>In-depth cultivation of the pig gut microbiome towards novel bacterial diversity and tailored functional studies.</title>
        <authorList>
            <person name="Wylensek D."/>
            <person name="Hitch T.C.A."/>
            <person name="Clavel T."/>
        </authorList>
    </citation>
    <scope>NUCLEOTIDE SEQUENCE [LARGE SCALE GENOMIC DNA]</scope>
    <source>
        <strain evidence="2 3">WCA-389-WT-23B</strain>
    </source>
</reference>
<proteinExistence type="predicted"/>
<accession>A0A6N7WBS5</accession>
<dbReference type="AlphaFoldDB" id="A0A6N7WBS5"/>
<feature type="compositionally biased region" description="Low complexity" evidence="1">
    <location>
        <begin position="8"/>
        <end position="20"/>
    </location>
</feature>
<gene>
    <name evidence="2" type="ORF">FYJ45_06200</name>
</gene>
<sequence>MEREVVCEQQPQKEAAPQKQESQKERPKRQWWQVREEKQRKEAYATLDRVFHEFSEGHGNMQAYLDTQSRFPFHSARNAILIGEQFPSAQRVGGYKEWASQGIEILEEEKRLPIIILEPGKAYRREDGSVGQNFYAKEVFDIPQTTARDEAQPQVSYDDRLLLKALISNSPVPIRAVEELPVQGRGAVFDQEQNAVLVKKGMDAPDIFRCVSLELANVQLSRNNAGYSRETDGYKAYAVSYMLCQRYGVDTGGYNISRLDSVFQGKDPREDFPAALTDMHNAFKEINGRMARNMGLTRVGKQKR</sequence>